<dbReference type="EMBL" id="AALD02000032">
    <property type="protein sequence ID" value="EEQ09662.1"/>
    <property type="molecule type" value="Genomic_DNA"/>
</dbReference>
<dbReference type="Proteomes" id="UP000003027">
    <property type="component" value="Unassembled WGS sequence"/>
</dbReference>
<keyword evidence="2" id="KW-1185">Reference proteome</keyword>
<comment type="caution">
    <text evidence="1">The sequence shown here is derived from an EMBL/GenBank/DDBJ whole genome shotgun (WGS) entry which is preliminary data.</text>
</comment>
<gene>
    <name evidence="1" type="ORF">ymoll0001_38310</name>
</gene>
<evidence type="ECO:0000313" key="1">
    <source>
        <dbReference type="EMBL" id="EEQ09662.1"/>
    </source>
</evidence>
<dbReference type="GeneID" id="57917089"/>
<reference evidence="1" key="1">
    <citation type="submission" date="2008-12" db="EMBL/GenBank/DDBJ databases">
        <title>Annotation of the Yersinia mollaretii ATCC 43969 genome.</title>
        <authorList>
            <person name="Read T.D."/>
            <person name="Akmal A."/>
            <person name="Bishop-Lilly K."/>
            <person name="Chen P.E."/>
            <person name="Cook C."/>
            <person name="Kiley M.P."/>
            <person name="Lentz S."/>
            <person name="Mateczun A."/>
            <person name="Nagarajan N."/>
            <person name="Nolan N."/>
            <person name="Osborne B.I."/>
            <person name="Pop M."/>
            <person name="Sozhamannan S."/>
            <person name="Stewart A.C."/>
            <person name="Sulakvelidze A."/>
            <person name="Thomason B."/>
            <person name="Willner K."/>
            <person name="Zwick M.E."/>
        </authorList>
    </citation>
    <scope>NUCLEOTIDE SEQUENCE [LARGE SCALE GENOMIC DNA]</scope>
    <source>
        <strain evidence="1">ATCC 43969</strain>
    </source>
</reference>
<proteinExistence type="predicted"/>
<accession>A0ABP2EB55</accession>
<dbReference type="RefSeq" id="WP_004876112.1">
    <property type="nucleotide sequence ID" value="NZ_AALD02000032.1"/>
</dbReference>
<protein>
    <recommendedName>
        <fullName evidence="3">Protein kinase domain-containing protein</fullName>
    </recommendedName>
</protein>
<evidence type="ECO:0000313" key="2">
    <source>
        <dbReference type="Proteomes" id="UP000003027"/>
    </source>
</evidence>
<organism evidence="1 2">
    <name type="scientific">Yersinia mollaretii (strain ATCC 43969 / DSM 18520 / CIP 103324 / CNY 7263 / WAIP 204)</name>
    <dbReference type="NCBI Taxonomy" id="349967"/>
    <lineage>
        <taxon>Bacteria</taxon>
        <taxon>Pseudomonadati</taxon>
        <taxon>Pseudomonadota</taxon>
        <taxon>Gammaproteobacteria</taxon>
        <taxon>Enterobacterales</taxon>
        <taxon>Yersiniaceae</taxon>
        <taxon>Yersinia</taxon>
    </lineage>
</organism>
<name>A0ABP2EB55_YERMW</name>
<sequence length="397" mass="45859">MNVRERIQFHNNFTKSSPAIDQKNRVQGNIYKKSLLLSEKITKISARNNFELNAPKNYFSKENNINRKEVIAANKIKHCFRGHLEKLEKMKSEGLYTDKGFIKTTYLGNNKSIHGREYYHSRNKDYPIVYKPSEIPSGVENGSFKIVTRKDDRFVALEPVDISDRFESDNNFNDIKDIRSMKTGLAVSTKLIIARNAGKNVFDCINDGDAIPDSAFKNAANDLKTLHRRHGYLRDIKPENTAYDGKQINFIDVDDRISKDTDQQDLKFKLHGEQAICTMNYITEKLLGGIYDKNYKISNNKDVAKYLKAADEYAFLLTIIAATTKSKVLREAIISPDPTRKIQRLSYVNRDRVSEWIRYNTEFQHRDRVRLLFSAPDKYAVLNNDIYLSDMLLLSGK</sequence>
<evidence type="ECO:0008006" key="3">
    <source>
        <dbReference type="Google" id="ProtNLM"/>
    </source>
</evidence>